<gene>
    <name evidence="1" type="ORF">Tci_647215</name>
</gene>
<protein>
    <submittedName>
        <fullName evidence="1">Reverse transcriptase domain-containing protein</fullName>
    </submittedName>
</protein>
<evidence type="ECO:0000313" key="1">
    <source>
        <dbReference type="EMBL" id="GFA75243.1"/>
    </source>
</evidence>
<proteinExistence type="predicted"/>
<name>A0A699K4Y9_TANCI</name>
<accession>A0A699K4Y9</accession>
<comment type="caution">
    <text evidence="1">The sequence shown here is derived from an EMBL/GenBank/DDBJ whole genome shotgun (WGS) entry which is preliminary data.</text>
</comment>
<reference evidence="1" key="1">
    <citation type="journal article" date="2019" name="Sci. Rep.">
        <title>Draft genome of Tanacetum cinerariifolium, the natural source of mosquito coil.</title>
        <authorList>
            <person name="Yamashiro T."/>
            <person name="Shiraishi A."/>
            <person name="Satake H."/>
            <person name="Nakayama K."/>
        </authorList>
    </citation>
    <scope>NUCLEOTIDE SEQUENCE</scope>
</reference>
<dbReference type="EMBL" id="BKCJ010481293">
    <property type="protein sequence ID" value="GFA75243.1"/>
    <property type="molecule type" value="Genomic_DNA"/>
</dbReference>
<keyword evidence="1" id="KW-0548">Nucleotidyltransferase</keyword>
<sequence>MDFTFARIWYRNQVRKGTKNVAADHLSRIENDESSDDSEVDDNFSGETLMEINTKDKPWFADFANYLVGDFIPKGMTYQQKNNFFSDLKHYYWEEPYLFKPLNPSAATIIEDKDRKYLTPFWIFGTRDIVEPESPLPPSKKSLIIYFLGWMV</sequence>
<dbReference type="GO" id="GO:0003964">
    <property type="term" value="F:RNA-directed DNA polymerase activity"/>
    <property type="evidence" value="ECO:0007669"/>
    <property type="project" value="UniProtKB-KW"/>
</dbReference>
<keyword evidence="1" id="KW-0695">RNA-directed DNA polymerase</keyword>
<organism evidence="1">
    <name type="scientific">Tanacetum cinerariifolium</name>
    <name type="common">Dalmatian daisy</name>
    <name type="synonym">Chrysanthemum cinerariifolium</name>
    <dbReference type="NCBI Taxonomy" id="118510"/>
    <lineage>
        <taxon>Eukaryota</taxon>
        <taxon>Viridiplantae</taxon>
        <taxon>Streptophyta</taxon>
        <taxon>Embryophyta</taxon>
        <taxon>Tracheophyta</taxon>
        <taxon>Spermatophyta</taxon>
        <taxon>Magnoliopsida</taxon>
        <taxon>eudicotyledons</taxon>
        <taxon>Gunneridae</taxon>
        <taxon>Pentapetalae</taxon>
        <taxon>asterids</taxon>
        <taxon>campanulids</taxon>
        <taxon>Asterales</taxon>
        <taxon>Asteraceae</taxon>
        <taxon>Asteroideae</taxon>
        <taxon>Anthemideae</taxon>
        <taxon>Anthemidinae</taxon>
        <taxon>Tanacetum</taxon>
    </lineage>
</organism>
<dbReference type="AlphaFoldDB" id="A0A699K4Y9"/>
<keyword evidence="1" id="KW-0808">Transferase</keyword>